<evidence type="ECO:0000256" key="6">
    <source>
        <dbReference type="PIRSR" id="PIRSR000337-1"/>
    </source>
</evidence>
<keyword evidence="9" id="KW-1185">Reference proteome</keyword>
<keyword evidence="3" id="KW-0560">Oxidoreductase</keyword>
<proteinExistence type="inferred from homology"/>
<feature type="binding site" evidence="6">
    <location>
        <position position="225"/>
    </location>
    <ligand>
        <name>FMN</name>
        <dbReference type="ChEBI" id="CHEBI:58210"/>
    </ligand>
</feature>
<accession>A0A3S2X5K3</accession>
<reference evidence="8 9" key="1">
    <citation type="submission" date="2019-01" db="EMBL/GenBank/DDBJ databases">
        <title>Bacillus sp. M5HDSG1-1, whole genome shotgun sequence.</title>
        <authorList>
            <person name="Tuo L."/>
        </authorList>
    </citation>
    <scope>NUCLEOTIDE SEQUENCE [LARGE SCALE GENOMIC DNA]</scope>
    <source>
        <strain evidence="8 9">M5HDSG1-1</strain>
    </source>
</reference>
<dbReference type="CDD" id="cd01095">
    <property type="entry name" value="Nitrilotriacetate_monoxgenase"/>
    <property type="match status" value="1"/>
</dbReference>
<organism evidence="8 9">
    <name type="scientific">Niallia taxi</name>
    <dbReference type="NCBI Taxonomy" id="2499688"/>
    <lineage>
        <taxon>Bacteria</taxon>
        <taxon>Bacillati</taxon>
        <taxon>Bacillota</taxon>
        <taxon>Bacilli</taxon>
        <taxon>Bacillales</taxon>
        <taxon>Bacillaceae</taxon>
        <taxon>Niallia</taxon>
    </lineage>
</organism>
<comment type="similarity">
    <text evidence="5">Belongs to the NtaA/SnaA/DszA monooxygenase family.</text>
</comment>
<dbReference type="EMBL" id="RZTZ01000001">
    <property type="protein sequence ID" value="RVT66982.1"/>
    <property type="molecule type" value="Genomic_DNA"/>
</dbReference>
<dbReference type="AlphaFoldDB" id="A0A3S2X5K3"/>
<evidence type="ECO:0000256" key="5">
    <source>
        <dbReference type="ARBA" id="ARBA00033748"/>
    </source>
</evidence>
<keyword evidence="4" id="KW-0503">Monooxygenase</keyword>
<keyword evidence="2 6" id="KW-0288">FMN</keyword>
<feature type="binding site" evidence="6">
    <location>
        <position position="150"/>
    </location>
    <ligand>
        <name>FMN</name>
        <dbReference type="ChEBI" id="CHEBI:58210"/>
    </ligand>
</feature>
<dbReference type="GO" id="GO:0004497">
    <property type="term" value="F:monooxygenase activity"/>
    <property type="evidence" value="ECO:0007669"/>
    <property type="project" value="UniProtKB-KW"/>
</dbReference>
<evidence type="ECO:0000256" key="2">
    <source>
        <dbReference type="ARBA" id="ARBA00022643"/>
    </source>
</evidence>
<evidence type="ECO:0000313" key="8">
    <source>
        <dbReference type="EMBL" id="RVT66982.1"/>
    </source>
</evidence>
<dbReference type="PANTHER" id="PTHR30011:SF16">
    <property type="entry name" value="C2H2 FINGER DOMAIN TRANSCRIPTION FACTOR (EUROFUNG)-RELATED"/>
    <property type="match status" value="1"/>
</dbReference>
<protein>
    <submittedName>
        <fullName evidence="8">LLM class flavin-dependent oxidoreductase</fullName>
    </submittedName>
</protein>
<sequence length="446" mass="49490">MAKHSAREMRLNLFLTSMGHHEGAWRHPSSEVERVQDFSYYQEIAAKAEAAKFDSIFMANRYSVSKKAVQYGELGGGGMEPLILLPALAAVTKNIGLIGTVSTSFTEPFNVARSFSSLDHLSNGRAGWNVITSGTDEEARNFSLEEIAGHEERYKRATEFLEVTHKLWDSWEEDSLVKDKEAGVYALSEKVHEINHKGSYFSVKGPLNSPRSPQGKPVIVQAGSSKDGIDFAAKYAEIVFTAQQTLEEAKSFYKKLKSRVRDFGRDPEKVLILPGICPVIANTVEEANAKETELHNFTNPAYSLLQLSNRVGFDLTSYPLDGPFPELPEIEAIKGHQSRTKLISDLAKKENLTIRQLLLRLAGGRGHYTIAGTPESIADELQLWFENGAADGFNIMPQQMSEGLSQFVEFVIPELQHRGLFKTEYAGGTLRSNLGLEAAKENVSLF</sequence>
<gene>
    <name evidence="8" type="ORF">EM808_00380</name>
</gene>
<feature type="binding site" evidence="6">
    <location>
        <position position="224"/>
    </location>
    <ligand>
        <name>FMN</name>
        <dbReference type="ChEBI" id="CHEBI:58210"/>
    </ligand>
</feature>
<evidence type="ECO:0000313" key="9">
    <source>
        <dbReference type="Proteomes" id="UP000288024"/>
    </source>
</evidence>
<dbReference type="InterPro" id="IPR036661">
    <property type="entry name" value="Luciferase-like_sf"/>
</dbReference>
<dbReference type="GO" id="GO:0016705">
    <property type="term" value="F:oxidoreductase activity, acting on paired donors, with incorporation or reduction of molecular oxygen"/>
    <property type="evidence" value="ECO:0007669"/>
    <property type="project" value="InterPro"/>
</dbReference>
<dbReference type="InterPro" id="IPR051260">
    <property type="entry name" value="Diverse_substr_monoxygenases"/>
</dbReference>
<dbReference type="Gene3D" id="3.20.20.30">
    <property type="entry name" value="Luciferase-like domain"/>
    <property type="match status" value="1"/>
</dbReference>
<feature type="domain" description="Luciferase-like" evidence="7">
    <location>
        <begin position="21"/>
        <end position="389"/>
    </location>
</feature>
<evidence type="ECO:0000256" key="4">
    <source>
        <dbReference type="ARBA" id="ARBA00023033"/>
    </source>
</evidence>
<dbReference type="PANTHER" id="PTHR30011">
    <property type="entry name" value="ALKANESULFONATE MONOOXYGENASE-RELATED"/>
    <property type="match status" value="1"/>
</dbReference>
<evidence type="ECO:0000259" key="7">
    <source>
        <dbReference type="Pfam" id="PF00296"/>
    </source>
</evidence>
<dbReference type="RefSeq" id="WP_127734355.1">
    <property type="nucleotide sequence ID" value="NZ_RZTZ01000001.1"/>
</dbReference>
<evidence type="ECO:0000256" key="1">
    <source>
        <dbReference type="ARBA" id="ARBA00022630"/>
    </source>
</evidence>
<comment type="caution">
    <text evidence="8">The sequence shown here is derived from an EMBL/GenBank/DDBJ whole genome shotgun (WGS) entry which is preliminary data.</text>
</comment>
<feature type="binding site" evidence="6">
    <location>
        <position position="100"/>
    </location>
    <ligand>
        <name>FMN</name>
        <dbReference type="ChEBI" id="CHEBI:58210"/>
    </ligand>
</feature>
<dbReference type="NCBIfam" id="TIGR03860">
    <property type="entry name" value="FMN_nitrolo"/>
    <property type="match status" value="1"/>
</dbReference>
<name>A0A3S2X5K3_9BACI</name>
<dbReference type="SUPFAM" id="SSF51679">
    <property type="entry name" value="Bacterial luciferase-like"/>
    <property type="match status" value="1"/>
</dbReference>
<feature type="binding site" evidence="6">
    <location>
        <position position="154"/>
    </location>
    <ligand>
        <name>FMN</name>
        <dbReference type="ChEBI" id="CHEBI:58210"/>
    </ligand>
</feature>
<keyword evidence="1 6" id="KW-0285">Flavoprotein</keyword>
<dbReference type="Pfam" id="PF00296">
    <property type="entry name" value="Bac_luciferase"/>
    <property type="match status" value="1"/>
</dbReference>
<dbReference type="PIRSF" id="PIRSF000337">
    <property type="entry name" value="NTA_MOA"/>
    <property type="match status" value="1"/>
</dbReference>
<dbReference type="Proteomes" id="UP000288024">
    <property type="component" value="Unassembled WGS sequence"/>
</dbReference>
<dbReference type="InterPro" id="IPR016215">
    <property type="entry name" value="NTA_MOA"/>
</dbReference>
<dbReference type="InterPro" id="IPR011251">
    <property type="entry name" value="Luciferase-like_dom"/>
</dbReference>
<evidence type="ECO:0000256" key="3">
    <source>
        <dbReference type="ARBA" id="ARBA00023002"/>
    </source>
</evidence>